<reference evidence="13 14" key="1">
    <citation type="journal article" date="2019" name="Int. J. Syst. Evol. Microbiol.">
        <title>The Global Catalogue of Microorganisms (GCM) 10K type strain sequencing project: providing services to taxonomists for standard genome sequencing and annotation.</title>
        <authorList>
            <consortium name="The Broad Institute Genomics Platform"/>
            <consortium name="The Broad Institute Genome Sequencing Center for Infectious Disease"/>
            <person name="Wu L."/>
            <person name="Ma J."/>
        </authorList>
    </citation>
    <scope>NUCLEOTIDE SEQUENCE [LARGE SCALE GENOMIC DNA]</scope>
    <source>
        <strain evidence="13 14">CGMCC 1.12121</strain>
    </source>
</reference>
<dbReference type="EMBL" id="JBHUDK010000011">
    <property type="protein sequence ID" value="MFD1599921.1"/>
    <property type="molecule type" value="Genomic_DNA"/>
</dbReference>
<feature type="binding site" evidence="9">
    <location>
        <position position="33"/>
    </location>
    <ligand>
        <name>NAD(+)</name>
        <dbReference type="ChEBI" id="CHEBI:57540"/>
    </ligand>
</feature>
<dbReference type="Gene3D" id="3.90.110.10">
    <property type="entry name" value="Lactate dehydrogenase/glycoside hydrolase, family 4, C-terminal"/>
    <property type="match status" value="1"/>
</dbReference>
<dbReference type="PANTHER" id="PTHR43128:SF16">
    <property type="entry name" value="L-LACTATE DEHYDROGENASE"/>
    <property type="match status" value="1"/>
</dbReference>
<evidence type="ECO:0000256" key="7">
    <source>
        <dbReference type="ARBA" id="ARBA00048313"/>
    </source>
</evidence>
<keyword evidence="6 9" id="KW-0520">NAD</keyword>
<dbReference type="InterPro" id="IPR001557">
    <property type="entry name" value="L-lactate/malate_DH"/>
</dbReference>
<dbReference type="Gene3D" id="3.40.50.720">
    <property type="entry name" value="NAD(P)-binding Rossmann-like Domain"/>
    <property type="match status" value="1"/>
</dbReference>
<dbReference type="EC" id="1.1.1.37" evidence="3"/>
<evidence type="ECO:0000256" key="6">
    <source>
        <dbReference type="ARBA" id="ARBA00023027"/>
    </source>
</evidence>
<dbReference type="Proteomes" id="UP001597085">
    <property type="component" value="Unassembled WGS sequence"/>
</dbReference>
<dbReference type="GO" id="GO:0030060">
    <property type="term" value="F:L-malate dehydrogenase (NAD+) activity"/>
    <property type="evidence" value="ECO:0007669"/>
    <property type="project" value="UniProtKB-EC"/>
</dbReference>
<name>A0ABD6CRQ3_9EURY</name>
<proteinExistence type="inferred from homology"/>
<dbReference type="SUPFAM" id="SSF56327">
    <property type="entry name" value="LDH C-terminal domain-like"/>
    <property type="match status" value="1"/>
</dbReference>
<evidence type="ECO:0000313" key="13">
    <source>
        <dbReference type="EMBL" id="MFD1599921.1"/>
    </source>
</evidence>
<evidence type="ECO:0000256" key="1">
    <source>
        <dbReference type="ARBA" id="ARBA00003966"/>
    </source>
</evidence>
<keyword evidence="4" id="KW-0816">Tricarboxylic acid cycle</keyword>
<feature type="binding site" evidence="9">
    <location>
        <begin position="132"/>
        <end position="134"/>
    </location>
    <ligand>
        <name>NAD(+)</name>
        <dbReference type="ChEBI" id="CHEBI:57540"/>
    </ligand>
</feature>
<feature type="binding site" evidence="9">
    <location>
        <begin position="7"/>
        <end position="13"/>
    </location>
    <ligand>
        <name>NAD(+)</name>
        <dbReference type="ChEBI" id="CHEBI:57540"/>
    </ligand>
</feature>
<comment type="similarity">
    <text evidence="2 10">Belongs to the LDH/MDH superfamily.</text>
</comment>
<gene>
    <name evidence="13" type="ORF">ACFSBX_13235</name>
</gene>
<evidence type="ECO:0000256" key="4">
    <source>
        <dbReference type="ARBA" id="ARBA00022532"/>
    </source>
</evidence>
<dbReference type="AlphaFoldDB" id="A0ABD6CRQ3"/>
<feature type="binding site" evidence="9">
    <location>
        <position position="110"/>
    </location>
    <ligand>
        <name>NAD(+)</name>
        <dbReference type="ChEBI" id="CHEBI:57540"/>
    </ligand>
</feature>
<sequence>MHVAIIGGASTIGSTVAYTLAGLTPTVDVSLVDINEGAAWAHGKDISHASYHFSNAPGAAIAGDDVGTVRSATPDELAELDPDLLVFNAAAPQPEDATDRGAREAELDRNLSIVEDVAEDLRPLDPTPLLVVTNPIDRLVYQFYSLLEWPRRCFLGYSLSETARVADALGSELDVHPNEVSCPTMGEHGEQVVPILSRARVSGESVATDDLDREEIREYVLDIPFQIAKERGVAETSRWVTSAGVTRVIRSIAAGSEPGGDDPRGRLGEPFCLSTPLDGEYGFEDLALSVPVDLDEGGVAAIHEWDLAAVEADELATAADAVRADLDRIGARGYDG</sequence>
<dbReference type="Pfam" id="PF02866">
    <property type="entry name" value="Ldh_1_C"/>
    <property type="match status" value="1"/>
</dbReference>
<dbReference type="PANTHER" id="PTHR43128">
    <property type="entry name" value="L-2-HYDROXYCARBOXYLATE DEHYDROGENASE (NAD(P)(+))"/>
    <property type="match status" value="1"/>
</dbReference>
<dbReference type="InterPro" id="IPR001236">
    <property type="entry name" value="Lactate/malate_DH_N"/>
</dbReference>
<evidence type="ECO:0000259" key="12">
    <source>
        <dbReference type="Pfam" id="PF02866"/>
    </source>
</evidence>
<feature type="domain" description="Lactate/malate dehydrogenase N-terminal" evidence="11">
    <location>
        <begin position="2"/>
        <end position="145"/>
    </location>
</feature>
<dbReference type="GO" id="GO:0006099">
    <property type="term" value="P:tricarboxylic acid cycle"/>
    <property type="evidence" value="ECO:0007669"/>
    <property type="project" value="UniProtKB-KW"/>
</dbReference>
<dbReference type="InterPro" id="IPR015955">
    <property type="entry name" value="Lactate_DH/Glyco_Ohase_4_C"/>
</dbReference>
<comment type="caution">
    <text evidence="13">The sequence shown here is derived from an EMBL/GenBank/DDBJ whole genome shotgun (WGS) entry which is preliminary data.</text>
</comment>
<protein>
    <recommendedName>
        <fullName evidence="3">malate dehydrogenase</fullName>
        <ecNumber evidence="3">1.1.1.37</ecNumber>
    </recommendedName>
</protein>
<feature type="active site" description="Proton acceptor" evidence="8">
    <location>
        <position position="188"/>
    </location>
</feature>
<dbReference type="InterPro" id="IPR022383">
    <property type="entry name" value="Lactate/malate_DH_C"/>
</dbReference>
<evidence type="ECO:0000313" key="14">
    <source>
        <dbReference type="Proteomes" id="UP001597085"/>
    </source>
</evidence>
<evidence type="ECO:0000256" key="5">
    <source>
        <dbReference type="ARBA" id="ARBA00023002"/>
    </source>
</evidence>
<feature type="domain" description="Lactate/malate dehydrogenase C-terminal" evidence="12">
    <location>
        <begin position="162"/>
        <end position="328"/>
    </location>
</feature>
<comment type="function">
    <text evidence="1">Catalyzes the reversible oxidation of malate to oxaloacetate.</text>
</comment>
<accession>A0ABD6CRQ3</accession>
<evidence type="ECO:0000259" key="11">
    <source>
        <dbReference type="Pfam" id="PF00056"/>
    </source>
</evidence>
<dbReference type="RefSeq" id="WP_256422438.1">
    <property type="nucleotide sequence ID" value="NZ_JANHDI010000012.1"/>
</dbReference>
<dbReference type="InterPro" id="IPR036291">
    <property type="entry name" value="NAD(P)-bd_dom_sf"/>
</dbReference>
<keyword evidence="5 10" id="KW-0560">Oxidoreductase</keyword>
<evidence type="ECO:0000256" key="3">
    <source>
        <dbReference type="ARBA" id="ARBA00012995"/>
    </source>
</evidence>
<evidence type="ECO:0000256" key="10">
    <source>
        <dbReference type="RuleBase" id="RU003369"/>
    </source>
</evidence>
<evidence type="ECO:0000256" key="2">
    <source>
        <dbReference type="ARBA" id="ARBA00008104"/>
    </source>
</evidence>
<evidence type="ECO:0000256" key="8">
    <source>
        <dbReference type="PIRSR" id="PIRSR000102-1"/>
    </source>
</evidence>
<evidence type="ECO:0000256" key="9">
    <source>
        <dbReference type="PIRSR" id="PIRSR000102-3"/>
    </source>
</evidence>
<comment type="catalytic activity">
    <reaction evidence="7">
        <text>(S)-malate + NAD(+) = oxaloacetate + NADH + H(+)</text>
        <dbReference type="Rhea" id="RHEA:21432"/>
        <dbReference type="ChEBI" id="CHEBI:15378"/>
        <dbReference type="ChEBI" id="CHEBI:15589"/>
        <dbReference type="ChEBI" id="CHEBI:16452"/>
        <dbReference type="ChEBI" id="CHEBI:57540"/>
        <dbReference type="ChEBI" id="CHEBI:57945"/>
        <dbReference type="EC" id="1.1.1.37"/>
    </reaction>
</comment>
<dbReference type="Pfam" id="PF00056">
    <property type="entry name" value="Ldh_1_N"/>
    <property type="match status" value="1"/>
</dbReference>
<dbReference type="SUPFAM" id="SSF51735">
    <property type="entry name" value="NAD(P)-binding Rossmann-fold domains"/>
    <property type="match status" value="1"/>
</dbReference>
<keyword evidence="14" id="KW-1185">Reference proteome</keyword>
<dbReference type="PIRSF" id="PIRSF000102">
    <property type="entry name" value="Lac_mal_DH"/>
    <property type="match status" value="1"/>
</dbReference>
<organism evidence="13 14">
    <name type="scientific">Halobellus rarus</name>
    <dbReference type="NCBI Taxonomy" id="1126237"/>
    <lineage>
        <taxon>Archaea</taxon>
        <taxon>Methanobacteriati</taxon>
        <taxon>Methanobacteriota</taxon>
        <taxon>Stenosarchaea group</taxon>
        <taxon>Halobacteria</taxon>
        <taxon>Halobacteriales</taxon>
        <taxon>Haloferacaceae</taxon>
        <taxon>Halobellus</taxon>
    </lineage>
</organism>